<organism evidence="1 2">
    <name type="scientific">Paramuricea clavata</name>
    <name type="common">Red gorgonian</name>
    <name type="synonym">Violescent sea-whip</name>
    <dbReference type="NCBI Taxonomy" id="317549"/>
    <lineage>
        <taxon>Eukaryota</taxon>
        <taxon>Metazoa</taxon>
        <taxon>Cnidaria</taxon>
        <taxon>Anthozoa</taxon>
        <taxon>Octocorallia</taxon>
        <taxon>Malacalcyonacea</taxon>
        <taxon>Plexauridae</taxon>
        <taxon>Paramuricea</taxon>
    </lineage>
</organism>
<accession>A0A7D9DAA5</accession>
<gene>
    <name evidence="1" type="ORF">PACLA_8A046499</name>
</gene>
<dbReference type="PANTHER" id="PTHR34615:SF1">
    <property type="entry name" value="PX DOMAIN-CONTAINING PROTEIN"/>
    <property type="match status" value="1"/>
</dbReference>
<protein>
    <submittedName>
        <fullName evidence="1">Uncharacterized protein</fullName>
    </submittedName>
</protein>
<dbReference type="PANTHER" id="PTHR34615">
    <property type="entry name" value="PX DOMAIN-CONTAINING PROTEIN"/>
    <property type="match status" value="1"/>
</dbReference>
<proteinExistence type="predicted"/>
<dbReference type="OrthoDB" id="5978526at2759"/>
<sequence>LFFSRFLRKLFGNSSFGRERASLGAPTVHVFHIFIALYTTHTVFLGLGHSVIQFSLNRIIGHQESSFPFFYIFDANFNSILKKLSQFTPFYANCKLPKSVVSLDTYIGPLESMVDNLTGRVCENRSVMSLLSMLKHNAIVVVNCALRVEHTKTRHSQEFTRSLELTNCYRLCFENVVFNLSLNIMRLFGTTSPIANIGGGVSPLVTRSFPLLTPRQHYTVPFQVQAEFSQTVCMRGRLYTQQIRGVCLVLFEEGVLTEEQFILLYLAYDSRNPEFPYSNYSPFCLYKMNEAEYLAEFRVQKHDLIFLQQVLQIPDIIKCPQRTICSGLEGLCILLNRLAYPCRYSDMIQIFGRSVPELCMISNLVTDLIYDNQGHRVIQWNPYVLSPKNLKIYAEAVHEKGAPLENCFGFIDGTVRPICRPEQHQQVVYNGHKRVHSLKFQCVALPNGIIAHIFGPVGKPHALKAPPVLMKHLVHQVIKRIACFKVHTLLSSVKHLKSLKQIFVGRDPEELTMAALKNDNLHDAINEILDSALDENASSDNSSTDDLHQEDFPIASAENSILALSSYQQQMVETTTQVIHIDRQLPNFLRDVIKIYKRPGFNLKPTARY</sequence>
<evidence type="ECO:0000313" key="2">
    <source>
        <dbReference type="Proteomes" id="UP001152795"/>
    </source>
</evidence>
<reference evidence="1" key="1">
    <citation type="submission" date="2020-04" db="EMBL/GenBank/DDBJ databases">
        <authorList>
            <person name="Alioto T."/>
            <person name="Alioto T."/>
            <person name="Gomez Garrido J."/>
        </authorList>
    </citation>
    <scope>NUCLEOTIDE SEQUENCE</scope>
    <source>
        <strain evidence="1">A484AB</strain>
    </source>
</reference>
<feature type="non-terminal residue" evidence="1">
    <location>
        <position position="609"/>
    </location>
</feature>
<comment type="caution">
    <text evidence="1">The sequence shown here is derived from an EMBL/GenBank/DDBJ whole genome shotgun (WGS) entry which is preliminary data.</text>
</comment>
<dbReference type="EMBL" id="CACRXK020000322">
    <property type="protein sequence ID" value="CAB3980777.1"/>
    <property type="molecule type" value="Genomic_DNA"/>
</dbReference>
<name>A0A7D9DAA5_PARCT</name>
<dbReference type="AlphaFoldDB" id="A0A7D9DAA5"/>
<dbReference type="Proteomes" id="UP001152795">
    <property type="component" value="Unassembled WGS sequence"/>
</dbReference>
<evidence type="ECO:0000313" key="1">
    <source>
        <dbReference type="EMBL" id="CAB3980777.1"/>
    </source>
</evidence>
<keyword evidence="2" id="KW-1185">Reference proteome</keyword>